<feature type="region of interest" description="Disordered" evidence="7">
    <location>
        <begin position="1222"/>
        <end position="1264"/>
    </location>
</feature>
<evidence type="ECO:0000256" key="4">
    <source>
        <dbReference type="ARBA" id="ARBA00023136"/>
    </source>
</evidence>
<comment type="caution">
    <text evidence="9">The sequence shown here is derived from an EMBL/GenBank/DDBJ whole genome shotgun (WGS) entry which is preliminary data.</text>
</comment>
<evidence type="ECO:0000313" key="9">
    <source>
        <dbReference type="EMBL" id="KAG0664838.1"/>
    </source>
</evidence>
<dbReference type="OrthoDB" id="2528168at2759"/>
<keyword evidence="2 6" id="KW-0812">Transmembrane</keyword>
<evidence type="ECO:0000256" key="7">
    <source>
        <dbReference type="SAM" id="MobiDB-lite"/>
    </source>
</evidence>
<dbReference type="PROSITE" id="PS50920">
    <property type="entry name" value="SOLCAR"/>
    <property type="match status" value="1"/>
</dbReference>
<evidence type="ECO:0000256" key="1">
    <source>
        <dbReference type="ARBA" id="ARBA00004141"/>
    </source>
</evidence>
<keyword evidence="10" id="KW-1185">Reference proteome</keyword>
<dbReference type="Proteomes" id="UP000777482">
    <property type="component" value="Unassembled WGS sequence"/>
</dbReference>
<feature type="region of interest" description="Disordered" evidence="7">
    <location>
        <begin position="602"/>
        <end position="657"/>
    </location>
</feature>
<dbReference type="PANTHER" id="PTHR46982:SF1">
    <property type="entry name" value="CITRATE_OXOGLUTARATE CARRIER PROTEIN"/>
    <property type="match status" value="1"/>
</dbReference>
<keyword evidence="3" id="KW-1133">Transmembrane helix</keyword>
<keyword evidence="4 6" id="KW-0472">Membrane</keyword>
<dbReference type="SUPFAM" id="SSF103506">
    <property type="entry name" value="Mitochondrial carrier"/>
    <property type="match status" value="1"/>
</dbReference>
<sequence>MHRAPSSSCSSSSLTIDPNHVSPLPQIFPLSLKRPTALSFDPPARSARPPHQNPERTEEPLAMAIDAGPAIPGQKKRINWSNIALGGIMNMFEVTTLGQPLEVIKTQMASQRGDTMSQALKKVWSRGGVLGFYQGLIPWAWIEASTKGAVLLFAAAEIQDVAMTAGVGPAAAGLLGGMGGGVAQAYATVGMSFLSFFGDSDNTVSDDCRPWEYAGFCTCMKTAEITRSKMAVNGQNPPSTWKLFADMYRKGGIRGINKGVNAVALRQMTNWGSRMGFARLAEQSIRKSRGIPEGDKLGTLDRVAASTIGGALGCWNQPIEVVRVEMQSMAKSTAGDANRPAKPTIANTLAYIYRENGIKGLYRGVTPRIGLGIWQTVCMVSFADVVKDWLNAKKLDTDTPLLSSRRATDKPLQGDLPLSPRKLARDNANERRGGRSLAHLAEGFDELFRMLETQDEVQVPCDQCVKRGKAELCHRVPHVRPKDAEKIRQAIAATPLHPAPTAPTEAAASRQAYPTYSSSPSELGRASVPLPGLDTLAVGAFSEVAEMRAIIAKLQDRLHGLEGILSGVFERTKQEETSPVMRNALPSSVSQEPWLASLPTELQGLSPQAPPHPTSFPYGEPSGLVSSAFSPTQAYNMPDLHNTTLSLPPLQEPFASPPTAATVELHHEAQDVTQDAAHNGQSAATDPRWEKLREEEVAASLSLEFLVRLALGSSSLSLTFSRLIKSAMNQPRPQLSSLPATASIFDVSGLSPHPLTVYPNAAALARILPPFSDCERIVSHTLDWMAWLHGAVHGPTFRAEVQEFWAAPAETRLETANPAWLALFFAQLCCGLRHSTREQLQHLGPYGLSDEDVQVLSKAHFDAALSCLYRSHFLDNRQLHAVQAVAVLVIGCQDGAFSNVFPSLLSLGIAMGQDLGFHRLPSDEAWAESVAGQPLEQRVQSLIAFETKKRVFWALTSEDWFSIHHRRMSTVQPTQVTTPLPSNAHDEDFLTGTIVDRPPSEYTVTSKLLIWIQLARILQQAFQHLDDHPQPSYSFILELDKRMRAMLDRMPSWLTSPEAPIANLPPNSAWVRNAFIISSNHKVLVLHRAFFLRYETSRKRAIEASRRILREAAHCGDTRMWTVPVRACEMCLSGDVRIADHFRLAVSLTRHPPVIALSISAAASVICLDLFQRSSPVETLRAERAEVEIGLATLRGMASFSGIASRGTALIQNLLEEEAKLPPLETANEARPGKRRRLSETPTDIPVSHHGAPRHRQEAAATLQTGPSAPSGFLPTVLLASPSSSATAHTPALDPFLNLDTSSFMPTTATLTDSLPAEFVSAFLDSGFDPLDGAITALQDFNWPVLAPTPAPVA</sequence>
<organism evidence="9 10">
    <name type="scientific">Rhodotorula mucilaginosa</name>
    <name type="common">Yeast</name>
    <name type="synonym">Rhodotorula rubra</name>
    <dbReference type="NCBI Taxonomy" id="5537"/>
    <lineage>
        <taxon>Eukaryota</taxon>
        <taxon>Fungi</taxon>
        <taxon>Dikarya</taxon>
        <taxon>Basidiomycota</taxon>
        <taxon>Pucciniomycotina</taxon>
        <taxon>Microbotryomycetes</taxon>
        <taxon>Sporidiobolales</taxon>
        <taxon>Sporidiobolaceae</taxon>
        <taxon>Rhodotorula</taxon>
    </lineage>
</organism>
<feature type="compositionally biased region" description="Low complexity" evidence="7">
    <location>
        <begin position="1"/>
        <end position="13"/>
    </location>
</feature>
<feature type="region of interest" description="Disordered" evidence="7">
    <location>
        <begin position="38"/>
        <end position="57"/>
    </location>
</feature>
<dbReference type="InterPro" id="IPR018108">
    <property type="entry name" value="MCP_transmembrane"/>
</dbReference>
<dbReference type="InterPro" id="IPR023395">
    <property type="entry name" value="MCP_dom_sf"/>
</dbReference>
<dbReference type="CDD" id="cd12148">
    <property type="entry name" value="fungal_TF_MHR"/>
    <property type="match status" value="1"/>
</dbReference>
<dbReference type="InterPro" id="IPR053017">
    <property type="entry name" value="Mito_Cit/Oxoglu_Carrier"/>
</dbReference>
<dbReference type="GO" id="GO:0006351">
    <property type="term" value="P:DNA-templated transcription"/>
    <property type="evidence" value="ECO:0007669"/>
    <property type="project" value="InterPro"/>
</dbReference>
<dbReference type="GO" id="GO:0016020">
    <property type="term" value="C:membrane"/>
    <property type="evidence" value="ECO:0007669"/>
    <property type="project" value="UniProtKB-SubCell"/>
</dbReference>
<evidence type="ECO:0000313" key="10">
    <source>
        <dbReference type="Proteomes" id="UP000777482"/>
    </source>
</evidence>
<evidence type="ECO:0000259" key="8">
    <source>
        <dbReference type="Pfam" id="PF04082"/>
    </source>
</evidence>
<dbReference type="PANTHER" id="PTHR46982">
    <property type="entry name" value="CITRATE/OXOGLUTARATE CARRIER PROTEIN"/>
    <property type="match status" value="1"/>
</dbReference>
<keyword evidence="5" id="KW-0539">Nucleus</keyword>
<dbReference type="Gene3D" id="1.50.40.10">
    <property type="entry name" value="Mitochondrial carrier domain"/>
    <property type="match status" value="2"/>
</dbReference>
<feature type="repeat" description="Solcar" evidence="6">
    <location>
        <begin position="297"/>
        <end position="389"/>
    </location>
</feature>
<accession>A0A9P6W603</accession>
<evidence type="ECO:0000256" key="2">
    <source>
        <dbReference type="ARBA" id="ARBA00022692"/>
    </source>
</evidence>
<dbReference type="FunFam" id="1.50.40.10:FF:000053">
    <property type="entry name" value="Mitochondrial DNA replication protein"/>
    <property type="match status" value="1"/>
</dbReference>
<feature type="compositionally biased region" description="Polar residues" evidence="7">
    <location>
        <begin position="624"/>
        <end position="646"/>
    </location>
</feature>
<dbReference type="GO" id="GO:0005371">
    <property type="term" value="F:tricarboxylate secondary active transmembrane transporter activity"/>
    <property type="evidence" value="ECO:0007669"/>
    <property type="project" value="TreeGrafter"/>
</dbReference>
<feature type="domain" description="Xylanolytic transcriptional activator regulatory" evidence="8">
    <location>
        <begin position="816"/>
        <end position="1053"/>
    </location>
</feature>
<evidence type="ECO:0000256" key="6">
    <source>
        <dbReference type="PROSITE-ProRule" id="PRU00282"/>
    </source>
</evidence>
<dbReference type="GO" id="GO:0006843">
    <property type="term" value="P:mitochondrial citrate transmembrane transport"/>
    <property type="evidence" value="ECO:0007669"/>
    <property type="project" value="TreeGrafter"/>
</dbReference>
<dbReference type="Pfam" id="PF04082">
    <property type="entry name" value="Fungal_trans"/>
    <property type="match status" value="1"/>
</dbReference>
<name>A0A9P6W603_RHOMI</name>
<dbReference type="FunFam" id="1.50.40.10:FF:000085">
    <property type="entry name" value="Tricarboxylate carrier, putative"/>
    <property type="match status" value="1"/>
</dbReference>
<dbReference type="GO" id="GO:0005739">
    <property type="term" value="C:mitochondrion"/>
    <property type="evidence" value="ECO:0007669"/>
    <property type="project" value="TreeGrafter"/>
</dbReference>
<proteinExistence type="predicted"/>
<protein>
    <recommendedName>
        <fullName evidence="8">Xylanolytic transcriptional activator regulatory domain-containing protein</fullName>
    </recommendedName>
</protein>
<feature type="compositionally biased region" description="Polar residues" evidence="7">
    <location>
        <begin position="512"/>
        <end position="521"/>
    </location>
</feature>
<feature type="compositionally biased region" description="Basic and acidic residues" evidence="7">
    <location>
        <begin position="423"/>
        <end position="432"/>
    </location>
</feature>
<feature type="region of interest" description="Disordered" evidence="7">
    <location>
        <begin position="1"/>
        <end position="20"/>
    </location>
</feature>
<dbReference type="GO" id="GO:0008270">
    <property type="term" value="F:zinc ion binding"/>
    <property type="evidence" value="ECO:0007669"/>
    <property type="project" value="InterPro"/>
</dbReference>
<comment type="subcellular location">
    <subcellularLocation>
        <location evidence="1">Membrane</location>
        <topology evidence="1">Multi-pass membrane protein</topology>
    </subcellularLocation>
</comment>
<dbReference type="EMBL" id="PUHQ01000012">
    <property type="protein sequence ID" value="KAG0664838.1"/>
    <property type="molecule type" value="Genomic_DNA"/>
</dbReference>
<gene>
    <name evidence="9" type="ORF">C6P46_000975</name>
</gene>
<dbReference type="Pfam" id="PF00153">
    <property type="entry name" value="Mito_carr"/>
    <property type="match status" value="2"/>
</dbReference>
<feature type="region of interest" description="Disordered" evidence="7">
    <location>
        <begin position="497"/>
        <end position="524"/>
    </location>
</feature>
<dbReference type="InterPro" id="IPR007219">
    <property type="entry name" value="XnlR_reg_dom"/>
</dbReference>
<dbReference type="GO" id="GO:0015742">
    <property type="term" value="P:alpha-ketoglutarate transport"/>
    <property type="evidence" value="ECO:0007669"/>
    <property type="project" value="TreeGrafter"/>
</dbReference>
<feature type="region of interest" description="Disordered" evidence="7">
    <location>
        <begin position="405"/>
        <end position="432"/>
    </location>
</feature>
<evidence type="ECO:0000256" key="5">
    <source>
        <dbReference type="ARBA" id="ARBA00023242"/>
    </source>
</evidence>
<evidence type="ECO:0000256" key="3">
    <source>
        <dbReference type="ARBA" id="ARBA00022989"/>
    </source>
</evidence>
<reference evidence="9 10" key="1">
    <citation type="submission" date="2020-11" db="EMBL/GenBank/DDBJ databases">
        <title>Kefir isolates.</title>
        <authorList>
            <person name="Marcisauskas S."/>
            <person name="Kim Y."/>
            <person name="Blasche S."/>
        </authorList>
    </citation>
    <scope>NUCLEOTIDE SEQUENCE [LARGE SCALE GENOMIC DNA]</scope>
    <source>
        <strain evidence="9 10">KR</strain>
    </source>
</reference>
<dbReference type="GO" id="GO:0003677">
    <property type="term" value="F:DNA binding"/>
    <property type="evidence" value="ECO:0007669"/>
    <property type="project" value="InterPro"/>
</dbReference>